<organism evidence="2 3">
    <name type="scientific">Parnassius apollo</name>
    <name type="common">Apollo butterfly</name>
    <name type="synonym">Papilio apollo</name>
    <dbReference type="NCBI Taxonomy" id="110799"/>
    <lineage>
        <taxon>Eukaryota</taxon>
        <taxon>Metazoa</taxon>
        <taxon>Ecdysozoa</taxon>
        <taxon>Arthropoda</taxon>
        <taxon>Hexapoda</taxon>
        <taxon>Insecta</taxon>
        <taxon>Pterygota</taxon>
        <taxon>Neoptera</taxon>
        <taxon>Endopterygota</taxon>
        <taxon>Lepidoptera</taxon>
        <taxon>Glossata</taxon>
        <taxon>Ditrysia</taxon>
        <taxon>Papilionoidea</taxon>
        <taxon>Papilionidae</taxon>
        <taxon>Parnassiinae</taxon>
        <taxon>Parnassini</taxon>
        <taxon>Parnassius</taxon>
        <taxon>Parnassius</taxon>
    </lineage>
</organism>
<evidence type="ECO:0000256" key="1">
    <source>
        <dbReference type="SAM" id="MobiDB-lite"/>
    </source>
</evidence>
<evidence type="ECO:0000313" key="3">
    <source>
        <dbReference type="Proteomes" id="UP000691718"/>
    </source>
</evidence>
<dbReference type="OrthoDB" id="10385337at2759"/>
<feature type="compositionally biased region" description="Basic and acidic residues" evidence="1">
    <location>
        <begin position="106"/>
        <end position="132"/>
    </location>
</feature>
<protein>
    <submittedName>
        <fullName evidence="2">(apollo) hypothetical protein</fullName>
    </submittedName>
</protein>
<accession>A0A8S3X2D2</accession>
<feature type="compositionally biased region" description="Polar residues" evidence="1">
    <location>
        <begin position="75"/>
        <end position="85"/>
    </location>
</feature>
<feature type="compositionally biased region" description="Basic and acidic residues" evidence="1">
    <location>
        <begin position="27"/>
        <end position="56"/>
    </location>
</feature>
<comment type="caution">
    <text evidence="2">The sequence shown here is derived from an EMBL/GenBank/DDBJ whole genome shotgun (WGS) entry which is preliminary data.</text>
</comment>
<reference evidence="2" key="1">
    <citation type="submission" date="2021-04" db="EMBL/GenBank/DDBJ databases">
        <authorList>
            <person name="Tunstrom K."/>
        </authorList>
    </citation>
    <scope>NUCLEOTIDE SEQUENCE</scope>
</reference>
<dbReference type="Proteomes" id="UP000691718">
    <property type="component" value="Unassembled WGS sequence"/>
</dbReference>
<sequence length="443" mass="49532">MTLKHKQSTVTNIWIEGDLNSSSSNESNHDESVGEKTDSTSRLGNEEEHVLPLEEKTQDEILNINEAKSVQQSFEISTQSVNSGEFKTAEENDSTITDRLTALPSDENRRSNKVSTNEDKSSLINDKNNDEISNERSITKMDDEELNADSPVTDKYLIPDIIDENTKSDDEPSSKNLNIEMKVTNEKSSEDRTDVLPDTRRSMTYDTQEALLDNKARIAGNSQENMKDPGTAVNSGLGVINTARPFGSSQRSHFGEFASPFAVATLSRPGPILSTTSVPLPNPNALLSELTRVKSQKLKPLNGYLRHTATALTNFNQQNPTQKSYDAFTSSEFKPLEEFNSNPFANAYPYAYNPTTTTTTLNPLEPEFSRSHVPTDTFSKFHPISENYGNPLIGYVADNLQSFDHVAFKSHETFIPPYIPNIHIHKPISHHPFFYHKKCFSCS</sequence>
<proteinExistence type="predicted"/>
<gene>
    <name evidence="2" type="ORF">PAPOLLO_LOCUS12965</name>
</gene>
<feature type="region of interest" description="Disordered" evidence="1">
    <location>
        <begin position="1"/>
        <end position="56"/>
    </location>
</feature>
<name>A0A8S3X2D2_PARAO</name>
<feature type="region of interest" description="Disordered" evidence="1">
    <location>
        <begin position="75"/>
        <end position="132"/>
    </location>
</feature>
<keyword evidence="3" id="KW-1185">Reference proteome</keyword>
<evidence type="ECO:0000313" key="2">
    <source>
        <dbReference type="EMBL" id="CAG4996290.1"/>
    </source>
</evidence>
<dbReference type="EMBL" id="CAJQZP010000927">
    <property type="protein sequence ID" value="CAG4996290.1"/>
    <property type="molecule type" value="Genomic_DNA"/>
</dbReference>
<dbReference type="AlphaFoldDB" id="A0A8S3X2D2"/>